<keyword evidence="4" id="KW-0411">Iron-sulfur</keyword>
<reference evidence="6 7" key="1">
    <citation type="journal article" date="2015" name="Nature">
        <title>rRNA introns, odd ribosomes, and small enigmatic genomes across a large radiation of phyla.</title>
        <authorList>
            <person name="Brown C.T."/>
            <person name="Hug L.A."/>
            <person name="Thomas B.C."/>
            <person name="Sharon I."/>
            <person name="Castelle C.J."/>
            <person name="Singh A."/>
            <person name="Wilkins M.J."/>
            <person name="Williams K.H."/>
            <person name="Banfield J.F."/>
        </authorList>
    </citation>
    <scope>NUCLEOTIDE SEQUENCE [LARGE SCALE GENOMIC DNA]</scope>
</reference>
<organism evidence="6 7">
    <name type="scientific">Candidatus Yanofskybacteria bacterium GW2011_GWC2_41_9</name>
    <dbReference type="NCBI Taxonomy" id="1619029"/>
    <lineage>
        <taxon>Bacteria</taxon>
        <taxon>Candidatus Yanofskyibacteriota</taxon>
    </lineage>
</organism>
<dbReference type="Proteomes" id="UP000033859">
    <property type="component" value="Unassembled WGS sequence"/>
</dbReference>
<evidence type="ECO:0000259" key="5">
    <source>
        <dbReference type="PROSITE" id="PS51918"/>
    </source>
</evidence>
<keyword evidence="2" id="KW-0479">Metal-binding</keyword>
<dbReference type="SFLD" id="SFLDG01067">
    <property type="entry name" value="SPASM/twitch_domain_containing"/>
    <property type="match status" value="1"/>
</dbReference>
<dbReference type="GO" id="GO:0046872">
    <property type="term" value="F:metal ion binding"/>
    <property type="evidence" value="ECO:0007669"/>
    <property type="project" value="UniProtKB-KW"/>
</dbReference>
<gene>
    <name evidence="6" type="ORF">UU84_C0023G0006</name>
</gene>
<dbReference type="PATRIC" id="fig|1619029.3.peg.442"/>
<dbReference type="PANTHER" id="PTHR11228">
    <property type="entry name" value="RADICAL SAM DOMAIN PROTEIN"/>
    <property type="match status" value="1"/>
</dbReference>
<evidence type="ECO:0000256" key="2">
    <source>
        <dbReference type="ARBA" id="ARBA00022723"/>
    </source>
</evidence>
<dbReference type="PANTHER" id="PTHR11228:SF7">
    <property type="entry name" value="PQQA PEPTIDE CYCLASE"/>
    <property type="match status" value="1"/>
</dbReference>
<protein>
    <recommendedName>
        <fullName evidence="5">Radical SAM core domain-containing protein</fullName>
    </recommendedName>
</protein>
<dbReference type="InterPro" id="IPR013785">
    <property type="entry name" value="Aldolase_TIM"/>
</dbReference>
<evidence type="ECO:0000256" key="3">
    <source>
        <dbReference type="ARBA" id="ARBA00023004"/>
    </source>
</evidence>
<evidence type="ECO:0000313" key="6">
    <source>
        <dbReference type="EMBL" id="KKS26611.1"/>
    </source>
</evidence>
<proteinExistence type="predicted"/>
<feature type="domain" description="Radical SAM core" evidence="5">
    <location>
        <begin position="14"/>
        <end position="235"/>
    </location>
</feature>
<dbReference type="GO" id="GO:0003824">
    <property type="term" value="F:catalytic activity"/>
    <property type="evidence" value="ECO:0007669"/>
    <property type="project" value="InterPro"/>
</dbReference>
<evidence type="ECO:0000313" key="7">
    <source>
        <dbReference type="Proteomes" id="UP000033859"/>
    </source>
</evidence>
<dbReference type="Pfam" id="PF04055">
    <property type="entry name" value="Radical_SAM"/>
    <property type="match status" value="1"/>
</dbReference>
<evidence type="ECO:0000256" key="4">
    <source>
        <dbReference type="ARBA" id="ARBA00023014"/>
    </source>
</evidence>
<comment type="caution">
    <text evidence="6">The sequence shown here is derived from an EMBL/GenBank/DDBJ whole genome shotgun (WGS) entry which is preliminary data.</text>
</comment>
<dbReference type="EMBL" id="LCCE01000023">
    <property type="protein sequence ID" value="KKS26611.1"/>
    <property type="molecule type" value="Genomic_DNA"/>
</dbReference>
<keyword evidence="3" id="KW-0408">Iron</keyword>
<dbReference type="SUPFAM" id="SSF102114">
    <property type="entry name" value="Radical SAM enzymes"/>
    <property type="match status" value="1"/>
</dbReference>
<dbReference type="InterPro" id="IPR058240">
    <property type="entry name" value="rSAM_sf"/>
</dbReference>
<dbReference type="PROSITE" id="PS51918">
    <property type="entry name" value="RADICAL_SAM"/>
    <property type="match status" value="1"/>
</dbReference>
<dbReference type="AlphaFoldDB" id="A0A0G0ZX76"/>
<dbReference type="Gene3D" id="3.20.20.70">
    <property type="entry name" value="Aldolase class I"/>
    <property type="match status" value="1"/>
</dbReference>
<evidence type="ECO:0000256" key="1">
    <source>
        <dbReference type="ARBA" id="ARBA00022691"/>
    </source>
</evidence>
<dbReference type="GO" id="GO:0051536">
    <property type="term" value="F:iron-sulfur cluster binding"/>
    <property type="evidence" value="ECO:0007669"/>
    <property type="project" value="UniProtKB-KW"/>
</dbReference>
<name>A0A0G0ZX76_9BACT</name>
<keyword evidence="1" id="KW-0949">S-adenosyl-L-methionine</keyword>
<dbReference type="SFLD" id="SFLDS00029">
    <property type="entry name" value="Radical_SAM"/>
    <property type="match status" value="1"/>
</dbReference>
<sequence>MYQIFKNLVAKGLVKYDSLNCVRVKVHDTCQWSCHFCHKEGSGSSNPVYNGTKFADTLVDFRDQLGFTEVHFTGGEPAIHTEITELIKTAKKLDFRVKMTSNGQTGVDQYLACIDCGLDELNLSIHTLDGAQLAKMMSPIRNTLWGNRAIERQLTLISLLREHIKIKINTVVIDNENPALRIVEFVSAANLEWRVMNELEHTEVSYSTMMHMCNKLGAKPLCAQIIQGSSSCGIIFQTLDGFIFKVKLIRPFLVESLCGDCSLEKVGQCREFYYGPRIEAHNQELMVRSCLHRSNPPSILAAEEFFTHRIAKDIIALKKASSI</sequence>
<dbReference type="InterPro" id="IPR050377">
    <property type="entry name" value="Radical_SAM_PqqE_MftC-like"/>
</dbReference>
<dbReference type="InterPro" id="IPR007197">
    <property type="entry name" value="rSAM"/>
</dbReference>
<accession>A0A0G0ZX76</accession>
<dbReference type="CDD" id="cd01335">
    <property type="entry name" value="Radical_SAM"/>
    <property type="match status" value="1"/>
</dbReference>